<evidence type="ECO:0000313" key="2">
    <source>
        <dbReference type="EMBL" id="GAF50356.1"/>
    </source>
</evidence>
<feature type="transmembrane region" description="Helical" evidence="1">
    <location>
        <begin position="12"/>
        <end position="32"/>
    </location>
</feature>
<gene>
    <name evidence="2" type="ORF">RW1_094_03980</name>
</gene>
<comment type="caution">
    <text evidence="2">The sequence shown here is derived from an EMBL/GenBank/DDBJ whole genome shotgun (WGS) entry which is preliminary data.</text>
</comment>
<proteinExistence type="predicted"/>
<keyword evidence="1" id="KW-0472">Membrane</keyword>
<organism evidence="2 3">
    <name type="scientific">Rhodococcus wratislaviensis NBRC 100605</name>
    <dbReference type="NCBI Taxonomy" id="1219028"/>
    <lineage>
        <taxon>Bacteria</taxon>
        <taxon>Bacillati</taxon>
        <taxon>Actinomycetota</taxon>
        <taxon>Actinomycetes</taxon>
        <taxon>Mycobacteriales</taxon>
        <taxon>Nocardiaceae</taxon>
        <taxon>Rhodococcus</taxon>
    </lineage>
</organism>
<keyword evidence="3" id="KW-1185">Reference proteome</keyword>
<sequence>MRVRRAFPPVRFYSVSTVSAVVIALAVATFGANGVVGAAEAGADPVGTPDSSSVAAPPEECVGSTFATLGNIYDAVFDSLLPTLPAEVQQNAGSIKTDAHRDMDGLRVSSLAVSNHPRALGASADSPSLEYRDPLSGYVLTQLMNIRNGTAYEAITVDDMTLSQAVETAYLYLYVTVIIPMTMVAGTIPAIMPIGPVSLGLLISLPLRIGAKGMDLVVEALSNELVDACLVSVTQEEKDRAGQPVKDLRFPNHVPQMLEEIADQVLIAEDETCPAVGTLPLSRVVDRTAGYLADINTDPAVDQQIADQAARLQDFMKTAQVPHNLIPSDPADFTTIETLMSLGLGLVPYVGGAPTEAIIGLTHSHFGGADMSETVPLSDLTVTKSMTAGYYAYALSAHVFEVASGQSEGLTVSLLQMLLPTLSPEQLAQSVPQSDGLINAPNTYGLVVFHNVLRSVCLAKDKVDQPAG</sequence>
<accession>X0QHK0</accession>
<dbReference type="EMBL" id="BAWF01000094">
    <property type="protein sequence ID" value="GAF50356.1"/>
    <property type="molecule type" value="Genomic_DNA"/>
</dbReference>
<dbReference type="OrthoDB" id="4477733at2"/>
<reference evidence="2 3" key="1">
    <citation type="submission" date="2014-02" db="EMBL/GenBank/DDBJ databases">
        <title>Whole genome shotgun sequence of Rhodococcus wratislaviensis NBRC 100605.</title>
        <authorList>
            <person name="Hosoyama A."/>
            <person name="Tsuchikane K."/>
            <person name="Yoshida I."/>
            <person name="Ohji S."/>
            <person name="Ichikawa N."/>
            <person name="Yamazoe A."/>
            <person name="Fujita N."/>
        </authorList>
    </citation>
    <scope>NUCLEOTIDE SEQUENCE [LARGE SCALE GENOMIC DNA]</scope>
    <source>
        <strain evidence="2 3">NBRC 100605</strain>
    </source>
</reference>
<evidence type="ECO:0000313" key="3">
    <source>
        <dbReference type="Proteomes" id="UP000019491"/>
    </source>
</evidence>
<keyword evidence="1" id="KW-1133">Transmembrane helix</keyword>
<dbReference type="AlphaFoldDB" id="X0QHK0"/>
<dbReference type="Proteomes" id="UP000019491">
    <property type="component" value="Unassembled WGS sequence"/>
</dbReference>
<keyword evidence="1" id="KW-0812">Transmembrane</keyword>
<protein>
    <submittedName>
        <fullName evidence="2">Uncharacterized protein</fullName>
    </submittedName>
</protein>
<dbReference type="RefSeq" id="WP_052033748.1">
    <property type="nucleotide sequence ID" value="NZ_BAWF01000094.1"/>
</dbReference>
<name>X0QHK0_RHOWR</name>
<feature type="transmembrane region" description="Helical" evidence="1">
    <location>
        <begin position="171"/>
        <end position="204"/>
    </location>
</feature>
<evidence type="ECO:0000256" key="1">
    <source>
        <dbReference type="SAM" id="Phobius"/>
    </source>
</evidence>